<keyword evidence="1" id="KW-1133">Transmembrane helix</keyword>
<dbReference type="RefSeq" id="WP_188890621.1">
    <property type="nucleotide sequence ID" value="NZ_BMHY01000007.1"/>
</dbReference>
<dbReference type="SMART" id="SM00240">
    <property type="entry name" value="FHA"/>
    <property type="match status" value="1"/>
</dbReference>
<evidence type="ECO:0000259" key="2">
    <source>
        <dbReference type="PROSITE" id="PS50006"/>
    </source>
</evidence>
<organism evidence="3 4">
    <name type="scientific">Paenibacillus radicis</name>
    <name type="common">ex Gao et al. 2016</name>
    <dbReference type="NCBI Taxonomy" id="1737354"/>
    <lineage>
        <taxon>Bacteria</taxon>
        <taxon>Bacillati</taxon>
        <taxon>Bacillota</taxon>
        <taxon>Bacilli</taxon>
        <taxon>Bacillales</taxon>
        <taxon>Paenibacillaceae</taxon>
        <taxon>Paenibacillus</taxon>
    </lineage>
</organism>
<dbReference type="PROSITE" id="PS50006">
    <property type="entry name" value="FHA_DOMAIN"/>
    <property type="match status" value="1"/>
</dbReference>
<evidence type="ECO:0000256" key="1">
    <source>
        <dbReference type="SAM" id="Phobius"/>
    </source>
</evidence>
<feature type="transmembrane region" description="Helical" evidence="1">
    <location>
        <begin position="319"/>
        <end position="338"/>
    </location>
</feature>
<dbReference type="AlphaFoldDB" id="A0A917M5P5"/>
<dbReference type="CDD" id="cd00060">
    <property type="entry name" value="FHA"/>
    <property type="match status" value="1"/>
</dbReference>
<dbReference type="SUPFAM" id="SSF49879">
    <property type="entry name" value="SMAD/FHA domain"/>
    <property type="match status" value="1"/>
</dbReference>
<evidence type="ECO:0000313" key="3">
    <source>
        <dbReference type="EMBL" id="GGG76602.1"/>
    </source>
</evidence>
<reference evidence="3 4" key="1">
    <citation type="journal article" date="2014" name="Int. J. Syst. Evol. Microbiol.">
        <title>Complete genome sequence of Corynebacterium casei LMG S-19264T (=DSM 44701T), isolated from a smear-ripened cheese.</title>
        <authorList>
            <consortium name="US DOE Joint Genome Institute (JGI-PGF)"/>
            <person name="Walter F."/>
            <person name="Albersmeier A."/>
            <person name="Kalinowski J."/>
            <person name="Ruckert C."/>
        </authorList>
    </citation>
    <scope>NUCLEOTIDE SEQUENCE [LARGE SCALE GENOMIC DNA]</scope>
    <source>
        <strain evidence="3 4">CGMCC 1.15286</strain>
    </source>
</reference>
<name>A0A917M5P5_9BACL</name>
<gene>
    <name evidence="3" type="ORF">GCM10010918_36420</name>
</gene>
<protein>
    <recommendedName>
        <fullName evidence="2">FHA domain-containing protein</fullName>
    </recommendedName>
</protein>
<dbReference type="Pfam" id="PF00498">
    <property type="entry name" value="FHA"/>
    <property type="match status" value="1"/>
</dbReference>
<keyword evidence="4" id="KW-1185">Reference proteome</keyword>
<dbReference type="InterPro" id="IPR000253">
    <property type="entry name" value="FHA_dom"/>
</dbReference>
<feature type="transmembrane region" description="Helical" evidence="1">
    <location>
        <begin position="292"/>
        <end position="313"/>
    </location>
</feature>
<sequence length="534" mass="59605">MGAFKIDFSMNRGHEMIIEREPAIRREELDEIEVQMLMNSKIPGMLPMNWSDMDGMITFRYNLAGRKMLSHRLQMQRLSMEQFYTLLLAVVEALGECSHYMLRPEGCMLGDQYLFIGEQLNDIGIAYLPIQEPSAADLLLNGGSSGHGDLLALIVRWTSFVGQLDGEGLQRLLQHFNDKRWPLAELRAELLELLSGPDRLAQASPVKEKVNRTSIGSLRERNEDSEYTDWRARSEDVWNKHIQLEMEPSGSLNDAGGGDSSINGRGFPAAFNEEIIDDTDEAAHTSSIKKQWVFSAVVLVAVAFVWRFLYLPAQSKNSLYISLGLSLIGAAIVVMIWLRSPALSMLSEDGGDDDFIPESGPLAHSWPKIAASEPAVPRDVRKQLHSSPPRIAEPHNEARIAETAVDSQPMRSKADATVLLDHPHVQQEGGLRLYREWEGKREWLDWNGERFTVGRTGEQVDYEDGAAGISRLHLEIECKNGVYQVKDLGSRNGSLLNGQSMIAYKVYPLDSGDGVQLAGANGPKYELVPFNGIE</sequence>
<keyword evidence="1" id="KW-0812">Transmembrane</keyword>
<dbReference type="Pfam" id="PF19909">
    <property type="entry name" value="DUF6382"/>
    <property type="match status" value="1"/>
</dbReference>
<dbReference type="Gene3D" id="2.60.200.20">
    <property type="match status" value="1"/>
</dbReference>
<proteinExistence type="predicted"/>
<dbReference type="Proteomes" id="UP000600247">
    <property type="component" value="Unassembled WGS sequence"/>
</dbReference>
<accession>A0A917M5P5</accession>
<dbReference type="InterPro" id="IPR008984">
    <property type="entry name" value="SMAD_FHA_dom_sf"/>
</dbReference>
<dbReference type="InterPro" id="IPR045962">
    <property type="entry name" value="DUF6382"/>
</dbReference>
<evidence type="ECO:0000313" key="4">
    <source>
        <dbReference type="Proteomes" id="UP000600247"/>
    </source>
</evidence>
<dbReference type="EMBL" id="BMHY01000007">
    <property type="protein sequence ID" value="GGG76602.1"/>
    <property type="molecule type" value="Genomic_DNA"/>
</dbReference>
<keyword evidence="1" id="KW-0472">Membrane</keyword>
<feature type="domain" description="FHA" evidence="2">
    <location>
        <begin position="451"/>
        <end position="501"/>
    </location>
</feature>
<comment type="caution">
    <text evidence="3">The sequence shown here is derived from an EMBL/GenBank/DDBJ whole genome shotgun (WGS) entry which is preliminary data.</text>
</comment>